<evidence type="ECO:0000256" key="1">
    <source>
        <dbReference type="SAM" id="MobiDB-lite"/>
    </source>
</evidence>
<evidence type="ECO:0000313" key="2">
    <source>
        <dbReference type="EMBL" id="KAF2229050.1"/>
    </source>
</evidence>
<feature type="region of interest" description="Disordered" evidence="1">
    <location>
        <begin position="594"/>
        <end position="631"/>
    </location>
</feature>
<dbReference type="OrthoDB" id="9977870at2759"/>
<dbReference type="AlphaFoldDB" id="A0A6A6GU92"/>
<sequence length="631" mass="71415">MFRQLPTSASELPRERSYEFEVLQLTDGSNEDDLDARCTSEARDLGIEPYSMAILQELASNFSGLTVTNPPRRSASIGSRGSHSTGLTSDVSRSSKEQQYGQNGVPNRPLYHRMPSQISLSVKDYDAVVGQIKPGSRSTPSTPASTPPQSTTFLPLGSSRRHFSRMRGLSQWSKLKRQSRAPSFTDAPPSCPCCPRDRPNHPLYTLPCQHSYCGPTLRKIIKDSMADESRLPPNCCDTPIPGKLIERVLTTEQLQEFLNNMSMWDDSMSFSSLPEPLDGILNERGRPSLRLHGRTFSNESSNYCPDAEALRNLERASEMTDFRELRQRHEHERDRFLAFLSKQRQTMALRHEDRRGEVLVEQQEARDKLEEKQIETVATVEEKHVSDELDLVATQEAESRACDLALRHMEAYCNSSSNSNSNPTTPRPLSVTLTFFNDQSSSQTSLPSIASPSSPSSNSQHKVTEQDLKELSKQYWLRDNLPAKHASAINVLRGEQAQRLRRRQKNNELELAKFALLHEQELQELKKGFSSELQDLEEWAKVKRRRLQARWDLQETSWRKALERDTEVAFKGPIRGVKWPEEFAAEISIGPVSRMASRSDVHRSKDPRRDLPSPSLSALSGAKGTKIYLVP</sequence>
<proteinExistence type="predicted"/>
<feature type="compositionally biased region" description="Polar residues" evidence="1">
    <location>
        <begin position="66"/>
        <end position="105"/>
    </location>
</feature>
<feature type="compositionally biased region" description="Low complexity" evidence="1">
    <location>
        <begin position="134"/>
        <end position="152"/>
    </location>
</feature>
<feature type="region of interest" description="Disordered" evidence="1">
    <location>
        <begin position="66"/>
        <end position="111"/>
    </location>
</feature>
<accession>A0A6A6GU92</accession>
<feature type="compositionally biased region" description="Basic and acidic residues" evidence="1">
    <location>
        <begin position="597"/>
        <end position="611"/>
    </location>
</feature>
<reference evidence="2" key="1">
    <citation type="journal article" date="2020" name="Stud. Mycol.">
        <title>101 Dothideomycetes genomes: a test case for predicting lifestyles and emergence of pathogens.</title>
        <authorList>
            <person name="Haridas S."/>
            <person name="Albert R."/>
            <person name="Binder M."/>
            <person name="Bloem J."/>
            <person name="Labutti K."/>
            <person name="Salamov A."/>
            <person name="Andreopoulos B."/>
            <person name="Baker S."/>
            <person name="Barry K."/>
            <person name="Bills G."/>
            <person name="Bluhm B."/>
            <person name="Cannon C."/>
            <person name="Castanera R."/>
            <person name="Culley D."/>
            <person name="Daum C."/>
            <person name="Ezra D."/>
            <person name="Gonzalez J."/>
            <person name="Henrissat B."/>
            <person name="Kuo A."/>
            <person name="Liang C."/>
            <person name="Lipzen A."/>
            <person name="Lutzoni F."/>
            <person name="Magnuson J."/>
            <person name="Mondo S."/>
            <person name="Nolan M."/>
            <person name="Ohm R."/>
            <person name="Pangilinan J."/>
            <person name="Park H.-J."/>
            <person name="Ramirez L."/>
            <person name="Alfaro M."/>
            <person name="Sun H."/>
            <person name="Tritt A."/>
            <person name="Yoshinaga Y."/>
            <person name="Zwiers L.-H."/>
            <person name="Turgeon B."/>
            <person name="Goodwin S."/>
            <person name="Spatafora J."/>
            <person name="Crous P."/>
            <person name="Grigoriev I."/>
        </authorList>
    </citation>
    <scope>NUCLEOTIDE SEQUENCE</scope>
    <source>
        <strain evidence="2">Tuck. ex Michener</strain>
    </source>
</reference>
<protein>
    <submittedName>
        <fullName evidence="2">Uncharacterized protein</fullName>
    </submittedName>
</protein>
<organism evidence="2 3">
    <name type="scientific">Viridothelium virens</name>
    <name type="common">Speckled blister lichen</name>
    <name type="synonym">Trypethelium virens</name>
    <dbReference type="NCBI Taxonomy" id="1048519"/>
    <lineage>
        <taxon>Eukaryota</taxon>
        <taxon>Fungi</taxon>
        <taxon>Dikarya</taxon>
        <taxon>Ascomycota</taxon>
        <taxon>Pezizomycotina</taxon>
        <taxon>Dothideomycetes</taxon>
        <taxon>Dothideomycetes incertae sedis</taxon>
        <taxon>Trypetheliales</taxon>
        <taxon>Trypetheliaceae</taxon>
        <taxon>Viridothelium</taxon>
    </lineage>
</organism>
<evidence type="ECO:0000313" key="3">
    <source>
        <dbReference type="Proteomes" id="UP000800092"/>
    </source>
</evidence>
<feature type="region of interest" description="Disordered" evidence="1">
    <location>
        <begin position="442"/>
        <end position="465"/>
    </location>
</feature>
<keyword evidence="3" id="KW-1185">Reference proteome</keyword>
<dbReference type="Proteomes" id="UP000800092">
    <property type="component" value="Unassembled WGS sequence"/>
</dbReference>
<gene>
    <name evidence="2" type="ORF">EV356DRAFT_24710</name>
</gene>
<feature type="region of interest" description="Disordered" evidence="1">
    <location>
        <begin position="131"/>
        <end position="153"/>
    </location>
</feature>
<name>A0A6A6GU92_VIRVR</name>
<dbReference type="EMBL" id="ML991878">
    <property type="protein sequence ID" value="KAF2229050.1"/>
    <property type="molecule type" value="Genomic_DNA"/>
</dbReference>
<feature type="compositionally biased region" description="Low complexity" evidence="1">
    <location>
        <begin position="442"/>
        <end position="460"/>
    </location>
</feature>